<organism evidence="3 4">
    <name type="scientific">Amnibacterium kyonggiense</name>
    <dbReference type="NCBI Taxonomy" id="595671"/>
    <lineage>
        <taxon>Bacteria</taxon>
        <taxon>Bacillati</taxon>
        <taxon>Actinomycetota</taxon>
        <taxon>Actinomycetes</taxon>
        <taxon>Micrococcales</taxon>
        <taxon>Microbacteriaceae</taxon>
        <taxon>Amnibacterium</taxon>
    </lineage>
</organism>
<keyword evidence="4" id="KW-1185">Reference proteome</keyword>
<evidence type="ECO:0000313" key="3">
    <source>
        <dbReference type="EMBL" id="TDS74481.1"/>
    </source>
</evidence>
<feature type="domain" description="PucR C-terminal helix-turn-helix" evidence="2">
    <location>
        <begin position="443"/>
        <end position="500"/>
    </location>
</feature>
<evidence type="ECO:0000313" key="4">
    <source>
        <dbReference type="Proteomes" id="UP000295344"/>
    </source>
</evidence>
<protein>
    <submittedName>
        <fullName evidence="3">Purine catabolism regulator</fullName>
    </submittedName>
</protein>
<dbReference type="InterPro" id="IPR012914">
    <property type="entry name" value="PucR_dom"/>
</dbReference>
<comment type="caution">
    <text evidence="3">The sequence shown here is derived from an EMBL/GenBank/DDBJ whole genome shotgun (WGS) entry which is preliminary data.</text>
</comment>
<proteinExistence type="predicted"/>
<sequence>MTPWRYSPEVPVALEELLREPAFHLRLLVEPPDRRTLARPIAWAHSSDLPDPTPWLEPGQLLLTDGAHFADRTDDAFAVEYVRRLVEADVLALGFATEILHAAVPAELVAACRAAGLPLLEVADRTPFMAIIRHIADARELERRQRLERSLEAHRAVARAALRPDGLRAILDELERRLDAWVVLLDPAGLPLDAPRTAMPDAVRDDVVAAVRQAMGRGLRAAIRVDSPAGAFTVQTIGRRGALRAALAVGGDAPLDRAETDLITSVIALASIALEQTSELDGAREALRRALLELLLSGEVEVARRTAAQLAIPVPRGSAVRVLAVPAEPGGGAVIARAGGLAVRRDDRVVLLVEERRSDAAVRVLTDAGLSAAVSEAVPWSALAEALRQAEWLLRQGVPAGTARSFGDEADRGLHGLLVRGDGALVAAALLAPATRDEEGRQLLESARVWLQHNGAFEPAARELGVHRHTLRARMAQLGRLLGLDLDRFADRAELFSAMRLLPPV</sequence>
<name>A0A4R7FCJ5_9MICO</name>
<accession>A0A4R7FCJ5</accession>
<evidence type="ECO:0000259" key="1">
    <source>
        <dbReference type="Pfam" id="PF07905"/>
    </source>
</evidence>
<dbReference type="PANTHER" id="PTHR33744">
    <property type="entry name" value="CARBOHYDRATE DIACID REGULATOR"/>
    <property type="match status" value="1"/>
</dbReference>
<dbReference type="Pfam" id="PF07905">
    <property type="entry name" value="PucR"/>
    <property type="match status" value="1"/>
</dbReference>
<dbReference type="InterPro" id="IPR025736">
    <property type="entry name" value="PucR_C-HTH_dom"/>
</dbReference>
<gene>
    <name evidence="3" type="ORF">CLV52_3663</name>
</gene>
<dbReference type="Pfam" id="PF13556">
    <property type="entry name" value="HTH_30"/>
    <property type="match status" value="1"/>
</dbReference>
<dbReference type="PANTHER" id="PTHR33744:SF1">
    <property type="entry name" value="DNA-BINDING TRANSCRIPTIONAL ACTIVATOR ADER"/>
    <property type="match status" value="1"/>
</dbReference>
<dbReference type="Gene3D" id="1.10.10.2840">
    <property type="entry name" value="PucR C-terminal helix-turn-helix domain"/>
    <property type="match status" value="1"/>
</dbReference>
<dbReference type="InterPro" id="IPR051448">
    <property type="entry name" value="CdaR-like_regulators"/>
</dbReference>
<dbReference type="InterPro" id="IPR042070">
    <property type="entry name" value="PucR_C-HTH_sf"/>
</dbReference>
<dbReference type="AlphaFoldDB" id="A0A4R7FCJ5"/>
<feature type="domain" description="Purine catabolism PurC-like" evidence="1">
    <location>
        <begin position="17"/>
        <end position="137"/>
    </location>
</feature>
<dbReference type="Proteomes" id="UP000295344">
    <property type="component" value="Unassembled WGS sequence"/>
</dbReference>
<dbReference type="EMBL" id="SOAM01000005">
    <property type="protein sequence ID" value="TDS74481.1"/>
    <property type="molecule type" value="Genomic_DNA"/>
</dbReference>
<reference evidence="3 4" key="1">
    <citation type="submission" date="2019-03" db="EMBL/GenBank/DDBJ databases">
        <title>Genomic Encyclopedia of Archaeal and Bacterial Type Strains, Phase II (KMG-II): from individual species to whole genera.</title>
        <authorList>
            <person name="Goeker M."/>
        </authorList>
    </citation>
    <scope>NUCLEOTIDE SEQUENCE [LARGE SCALE GENOMIC DNA]</scope>
    <source>
        <strain evidence="3 4">DSM 24782</strain>
    </source>
</reference>
<evidence type="ECO:0000259" key="2">
    <source>
        <dbReference type="Pfam" id="PF13556"/>
    </source>
</evidence>